<feature type="region of interest" description="Disordered" evidence="2">
    <location>
        <begin position="1"/>
        <end position="77"/>
    </location>
</feature>
<keyword evidence="4" id="KW-1185">Reference proteome</keyword>
<dbReference type="PANTHER" id="PTHR46753">
    <property type="entry name" value="FYVE AND COILED-COIL DOMAIN-CONTAINING PROTEIN 1"/>
    <property type="match status" value="1"/>
</dbReference>
<accession>A0AAD2CY10</accession>
<feature type="compositionally biased region" description="Basic and acidic residues" evidence="2">
    <location>
        <begin position="30"/>
        <end position="48"/>
    </location>
</feature>
<feature type="region of interest" description="Disordered" evidence="2">
    <location>
        <begin position="974"/>
        <end position="996"/>
    </location>
</feature>
<dbReference type="GO" id="GO:0005764">
    <property type="term" value="C:lysosome"/>
    <property type="evidence" value="ECO:0007669"/>
    <property type="project" value="TreeGrafter"/>
</dbReference>
<evidence type="ECO:0000313" key="4">
    <source>
        <dbReference type="Proteomes" id="UP001295423"/>
    </source>
</evidence>
<comment type="caution">
    <text evidence="3">The sequence shown here is derived from an EMBL/GenBank/DDBJ whole genome shotgun (WGS) entry which is preliminary data.</text>
</comment>
<feature type="coiled-coil region" evidence="1">
    <location>
        <begin position="1107"/>
        <end position="1148"/>
    </location>
</feature>
<organism evidence="3 4">
    <name type="scientific">Cylindrotheca closterium</name>
    <dbReference type="NCBI Taxonomy" id="2856"/>
    <lineage>
        <taxon>Eukaryota</taxon>
        <taxon>Sar</taxon>
        <taxon>Stramenopiles</taxon>
        <taxon>Ochrophyta</taxon>
        <taxon>Bacillariophyta</taxon>
        <taxon>Bacillariophyceae</taxon>
        <taxon>Bacillariophycidae</taxon>
        <taxon>Bacillariales</taxon>
        <taxon>Bacillariaceae</taxon>
        <taxon>Cylindrotheca</taxon>
    </lineage>
</organism>
<dbReference type="GO" id="GO:1901098">
    <property type="term" value="P:positive regulation of autophagosome maturation"/>
    <property type="evidence" value="ECO:0007669"/>
    <property type="project" value="TreeGrafter"/>
</dbReference>
<dbReference type="PANTHER" id="PTHR46753:SF2">
    <property type="entry name" value="FYVE AND COILED-COIL DOMAIN-CONTAINING PROTEIN 1"/>
    <property type="match status" value="1"/>
</dbReference>
<feature type="coiled-coil region" evidence="1">
    <location>
        <begin position="80"/>
        <end position="220"/>
    </location>
</feature>
<feature type="region of interest" description="Disordered" evidence="2">
    <location>
        <begin position="496"/>
        <end position="520"/>
    </location>
</feature>
<feature type="coiled-coil region" evidence="1">
    <location>
        <begin position="1755"/>
        <end position="1826"/>
    </location>
</feature>
<feature type="compositionally biased region" description="Polar residues" evidence="2">
    <location>
        <begin position="14"/>
        <end position="28"/>
    </location>
</feature>
<protein>
    <submittedName>
        <fullName evidence="3">Uncharacterized protein</fullName>
    </submittedName>
</protein>
<feature type="compositionally biased region" description="Low complexity" evidence="2">
    <location>
        <begin position="52"/>
        <end position="69"/>
    </location>
</feature>
<feature type="compositionally biased region" description="Low complexity" evidence="2">
    <location>
        <begin position="506"/>
        <end position="520"/>
    </location>
</feature>
<keyword evidence="1" id="KW-0175">Coiled coil</keyword>
<evidence type="ECO:0000256" key="2">
    <source>
        <dbReference type="SAM" id="MobiDB-lite"/>
    </source>
</evidence>
<proteinExistence type="predicted"/>
<evidence type="ECO:0000256" key="1">
    <source>
        <dbReference type="SAM" id="Coils"/>
    </source>
</evidence>
<feature type="coiled-coil region" evidence="1">
    <location>
        <begin position="1395"/>
        <end position="1509"/>
    </location>
</feature>
<name>A0AAD2CY10_9STRA</name>
<dbReference type="GO" id="GO:0072383">
    <property type="term" value="P:plus-end-directed vesicle transport along microtubule"/>
    <property type="evidence" value="ECO:0007669"/>
    <property type="project" value="TreeGrafter"/>
</dbReference>
<feature type="coiled-coil region" evidence="1">
    <location>
        <begin position="372"/>
        <end position="427"/>
    </location>
</feature>
<dbReference type="GO" id="GO:0005776">
    <property type="term" value="C:autophagosome"/>
    <property type="evidence" value="ECO:0007669"/>
    <property type="project" value="TreeGrafter"/>
</dbReference>
<dbReference type="GO" id="GO:0005770">
    <property type="term" value="C:late endosome"/>
    <property type="evidence" value="ECO:0007669"/>
    <property type="project" value="TreeGrafter"/>
</dbReference>
<dbReference type="EMBL" id="CAKOGP040001001">
    <property type="protein sequence ID" value="CAJ1941189.1"/>
    <property type="molecule type" value="Genomic_DNA"/>
</dbReference>
<dbReference type="Proteomes" id="UP001295423">
    <property type="component" value="Unassembled WGS sequence"/>
</dbReference>
<gene>
    <name evidence="3" type="ORF">CYCCA115_LOCUS7397</name>
</gene>
<feature type="coiled-coil region" evidence="1">
    <location>
        <begin position="1182"/>
        <end position="1328"/>
    </location>
</feature>
<feature type="coiled-coil region" evidence="1">
    <location>
        <begin position="1614"/>
        <end position="1719"/>
    </location>
</feature>
<evidence type="ECO:0000313" key="3">
    <source>
        <dbReference type="EMBL" id="CAJ1941189.1"/>
    </source>
</evidence>
<sequence>MSPGNPPAGLSVSPHASPNSKNDSTPSRLETLRAKVRETRQKVTDQKSKIQNSSLDSIDGNSSSSSLHSVQTKPLHIQQEQEWKDLIKSLEEDKAAMQKELGLIKQALEAKSSEIAQEDQAAMWQERLESLETVNKTLKEQCERDETTKKELTQLCESLEEQLETKVANSGDPSADPSLAKVSKDLRQAQARESILQVELDSLQSNNAKLTKSANETQAILEKELKDSRLQQQQLSANMRELTIVEENTPMTQVGGSDVTLTEQVQELQQIIDAWKQESPRQLLGSEEITKSDDRKRFAELGDFVIRNLQGKVRTLQKVVSTQMAFRRKLESRANQLLKQVQQLRKEKSGDRLDQESLQRLSMQLVGSNTGFAALQAQVAVLEQDLADATAEKEAQAKSANEKGASLKQALQQNDILLKQVAQLETKISGLKSGEDSASTLDSANEMELLMELQSVRDQMDQVVKESKKLQGLFNEETNKNSDLTHLVEMLKKKVEQLEGSGASPEPSSTGNGNTSTNTEGPMAVLKKMRMLQEQTDQLIDQAILKKGGAGEKVTINQNELDVATVLSELKDIRDKVHSHIEILERSQAKTAAKISQAAHTSSRQRKSGEMDIRIINEMTGRQTDLFVMVTQNLTMYDGVYNCKAMRSSNVRRWPPEVSQASKQRNIEVQSVLLDRQGNGIKVFSVKELKLCTTLLFHSLLADPFAKVKLILRIRYVKDDDVESKKIKSIRISNNVTGRIKDILVPISEKANLYDSVYNHDIVRSANIRKWPDHVCKHVARKTHSIHCAVMSGGKERKTFSIDELKTITTDQLLNLAENPMDIIQLVLKCKGDGNSEIPKRHIEEPALKTESLSLPKHKGYIRTQVRNIATGRFQELVIPESDALSLFDELYENDALRLGLIRRWPDRMAEKVKAGVAEIKCALADTNGTMIRPFSLEDLKSVKTNELVGMMSERQSVYHFLLWCEQKEVTATSTATNASPVRERNGTQEDESTSQLRIRITNQASERFKDILVPVSRDVSMHDGVFFHEIVLDENILEWPPSVEEAVKESTSEIKMALLHDDKEIHSFNVEELKNISIEQFLDFVPERESLVQLVLSSQPTPAVYIRELKGQTEKLAVENANLEETLQTVNLQREAAVERAEKLTRECKKSVGEITTELAAAVAREANAKITFDETTTELRSSLEEKKKEAETAIAKVAKLESDLKRSNTENAFSISMKIPELQGQIAALEQDKKKLAKLLENSPLKDEMKELKSKLDDATLSENSLKEDLEMYKRRLHRELIGATANESSVKAELKSLKRSINEELETAKQTESALRNEIVSYKDKLQQERYMLSCLSTELYDCLYRESELREEVDRMVSDPNHKFIHTDETAVLIKAEYAGVAPEDSFDKDLDSARNLNEALSKQVLELESKMKKLENSNSSKEKEYQQIMDRDEQLKASVTSLTSILQQTTDTNKVLTSRVEELEAMGATLQKQKEEALNRAILAEEKTKEHSEVLAEVEELKKKLKYASSDKERLLSLVESKESIIDHLKVDGVDVGEEGRNKDVLQMLERSHEREKKLQMQYLVCVSELEKLTDSSKEYHDTVDSQLLEAQKEADEHKYANKLFKGIIAKLNQLNESLEVKNEEQVKELEAIQSKHKELSDLGLLDLQNVNRHLSEEVNFLREQKSKFNGTITKLQNQLNELAKLRTDGDMKRTRLEAVISELEEEKVQSLARDKQFDASVAMVSRLTKHLNEEHELRKSEAEASDQKQAKLLDQVQSLTKELDEVNRKLGDPLRSENMDVLITKLREAEMKNKKLRKDRNSLQKELDEANERMALIKREFGGFGL</sequence>
<reference evidence="3" key="1">
    <citation type="submission" date="2023-08" db="EMBL/GenBank/DDBJ databases">
        <authorList>
            <person name="Audoor S."/>
            <person name="Bilcke G."/>
        </authorList>
    </citation>
    <scope>NUCLEOTIDE SEQUENCE</scope>
</reference>